<comment type="similarity">
    <text evidence="1 2">Belongs to the outer membrane factor (OMF) (TC 1.B.17) family.</text>
</comment>
<dbReference type="AlphaFoldDB" id="A0A7W7ZNG0"/>
<dbReference type="InterPro" id="IPR003423">
    <property type="entry name" value="OMP_efflux"/>
</dbReference>
<comment type="subcellular location">
    <subcellularLocation>
        <location evidence="2">Cell membrane</location>
        <topology evidence="2">Lipid-anchor</topology>
    </subcellularLocation>
</comment>
<dbReference type="PANTHER" id="PTHR30203">
    <property type="entry name" value="OUTER MEMBRANE CATION EFFLUX PROTEIN"/>
    <property type="match status" value="1"/>
</dbReference>
<dbReference type="GO" id="GO:0015562">
    <property type="term" value="F:efflux transmembrane transporter activity"/>
    <property type="evidence" value="ECO:0007669"/>
    <property type="project" value="InterPro"/>
</dbReference>
<dbReference type="Gene3D" id="1.20.1600.10">
    <property type="entry name" value="Outer membrane efflux proteins (OEP)"/>
    <property type="match status" value="1"/>
</dbReference>
<comment type="caution">
    <text evidence="3">The sequence shown here is derived from an EMBL/GenBank/DDBJ whole genome shotgun (WGS) entry which is preliminary data.</text>
</comment>
<dbReference type="RefSeq" id="WP_184253662.1">
    <property type="nucleotide sequence ID" value="NZ_JACHIO010000004.1"/>
</dbReference>
<name>A0A7W7ZNG0_9BACT</name>
<accession>A0A7W7ZNG0</accession>
<keyword evidence="2" id="KW-0812">Transmembrane</keyword>
<reference evidence="3 4" key="1">
    <citation type="submission" date="2020-08" db="EMBL/GenBank/DDBJ databases">
        <title>Genomic Encyclopedia of Type Strains, Phase IV (KMG-V): Genome sequencing to study the core and pangenomes of soil and plant-associated prokaryotes.</title>
        <authorList>
            <person name="Whitman W."/>
        </authorList>
    </citation>
    <scope>NUCLEOTIDE SEQUENCE [LARGE SCALE GENOMIC DNA]</scope>
    <source>
        <strain evidence="3 4">X5P3</strain>
    </source>
</reference>
<dbReference type="PANTHER" id="PTHR30203:SF33">
    <property type="entry name" value="BLR4455 PROTEIN"/>
    <property type="match status" value="1"/>
</dbReference>
<keyword evidence="2" id="KW-0564">Palmitate</keyword>
<evidence type="ECO:0000256" key="1">
    <source>
        <dbReference type="ARBA" id="ARBA00007613"/>
    </source>
</evidence>
<proteinExistence type="inferred from homology"/>
<gene>
    <name evidence="3" type="ORF">HDF15_001230</name>
</gene>
<dbReference type="EMBL" id="JACHIO010000004">
    <property type="protein sequence ID" value="MBB5062893.1"/>
    <property type="molecule type" value="Genomic_DNA"/>
</dbReference>
<evidence type="ECO:0000313" key="3">
    <source>
        <dbReference type="EMBL" id="MBB5062893.1"/>
    </source>
</evidence>
<sequence length="502" mass="54932">MASLFYFASTPRRRTMTAAIAGTLLLLQGCRVGPKYIPPVVQAPPAFKEVAPQVAADGSTWKPATPQDATLRGKWWEIYQEPELNALEDKLNISNQNIAQSFQNFMAARTQVRQARASYSPTVTTTPAYTRARASGNEGAQGLSNANLNSNDFNLPFDVSWEPDVWGRIRNTVREYANAAQVSAADLANERLTEQANLAVDYFEIRGQDELIALYQQSIEAERQSLKLTQVLRTTGIDDDQAIAQAELNLRTAEATATNLGVARAQYEHAIALLIGEPASTFSIPVRSLTTEVPAIPVGVPSELLQRRPDIAAAERTMSQANALIGVETAAFYPSFSLSAEGGLQSSSIGNWFAWPSRFFSVGPSASQTLFDAGLRRATIAQYQAQYDGDVAAYRQSVLTAFQQTEDYLASLRILAQQRQQQQQAIAAAQRYYDLADVRYRTGVDTYLNVFTAQTTLLSNQQTAVTLHVQQVTSSVQLIEALGGGWDVSQLPSEKSVAAKKM</sequence>
<evidence type="ECO:0000256" key="2">
    <source>
        <dbReference type="RuleBase" id="RU362097"/>
    </source>
</evidence>
<organism evidence="3 4">
    <name type="scientific">Granulicella mallensis</name>
    <dbReference type="NCBI Taxonomy" id="940614"/>
    <lineage>
        <taxon>Bacteria</taxon>
        <taxon>Pseudomonadati</taxon>
        <taxon>Acidobacteriota</taxon>
        <taxon>Terriglobia</taxon>
        <taxon>Terriglobales</taxon>
        <taxon>Acidobacteriaceae</taxon>
        <taxon>Granulicella</taxon>
    </lineage>
</organism>
<protein>
    <submittedName>
        <fullName evidence="3">NodT family efflux transporter outer membrane factor (OMF) lipoprotein</fullName>
    </submittedName>
</protein>
<keyword evidence="2" id="KW-1134">Transmembrane beta strand</keyword>
<dbReference type="Gene3D" id="2.20.200.10">
    <property type="entry name" value="Outer membrane efflux proteins (OEP)"/>
    <property type="match status" value="1"/>
</dbReference>
<keyword evidence="2" id="KW-0472">Membrane</keyword>
<dbReference type="NCBIfam" id="TIGR01845">
    <property type="entry name" value="outer_NodT"/>
    <property type="match status" value="1"/>
</dbReference>
<dbReference type="Pfam" id="PF02321">
    <property type="entry name" value="OEP"/>
    <property type="match status" value="2"/>
</dbReference>
<dbReference type="SUPFAM" id="SSF56954">
    <property type="entry name" value="Outer membrane efflux proteins (OEP)"/>
    <property type="match status" value="1"/>
</dbReference>
<dbReference type="InterPro" id="IPR010131">
    <property type="entry name" value="MdtP/NodT-like"/>
</dbReference>
<dbReference type="Proteomes" id="UP000584867">
    <property type="component" value="Unassembled WGS sequence"/>
</dbReference>
<dbReference type="GO" id="GO:0005886">
    <property type="term" value="C:plasma membrane"/>
    <property type="evidence" value="ECO:0007669"/>
    <property type="project" value="UniProtKB-SubCell"/>
</dbReference>
<evidence type="ECO:0000313" key="4">
    <source>
        <dbReference type="Proteomes" id="UP000584867"/>
    </source>
</evidence>
<keyword evidence="2 3" id="KW-0449">Lipoprotein</keyword>